<keyword evidence="7" id="KW-0325">Glycoprotein</keyword>
<dbReference type="InterPro" id="IPR011013">
    <property type="entry name" value="Gal_mutarotase_sf_dom"/>
</dbReference>
<dbReference type="SUPFAM" id="SSF49452">
    <property type="entry name" value="Starch-binding domain-like"/>
    <property type="match status" value="1"/>
</dbReference>
<evidence type="ECO:0000259" key="12">
    <source>
        <dbReference type="Pfam" id="PF14683"/>
    </source>
</evidence>
<keyword evidence="10" id="KW-0624">Polysaccharide degradation</keyword>
<evidence type="ECO:0000256" key="11">
    <source>
        <dbReference type="SAM" id="SignalP"/>
    </source>
</evidence>
<dbReference type="GO" id="GO:0000272">
    <property type="term" value="P:polysaccharide catabolic process"/>
    <property type="evidence" value="ECO:0007669"/>
    <property type="project" value="UniProtKB-KW"/>
</dbReference>
<evidence type="ECO:0000256" key="1">
    <source>
        <dbReference type="ARBA" id="ARBA00001324"/>
    </source>
</evidence>
<evidence type="ECO:0000313" key="15">
    <source>
        <dbReference type="Proteomes" id="UP001197093"/>
    </source>
</evidence>
<dbReference type="SUPFAM" id="SSF74650">
    <property type="entry name" value="Galactose mutarotase-like"/>
    <property type="match status" value="1"/>
</dbReference>
<evidence type="ECO:0000256" key="8">
    <source>
        <dbReference type="ARBA" id="ARBA00023239"/>
    </source>
</evidence>
<evidence type="ECO:0000259" key="13">
    <source>
        <dbReference type="Pfam" id="PF14686"/>
    </source>
</evidence>
<dbReference type="GO" id="GO:0030246">
    <property type="term" value="F:carbohydrate binding"/>
    <property type="evidence" value="ECO:0007669"/>
    <property type="project" value="InterPro"/>
</dbReference>
<name>A0AAD4EP59_9PEZI</name>
<protein>
    <recommendedName>
        <fullName evidence="4">rhamnogalacturonan endolyase</fullName>
        <ecNumber evidence="4">4.2.2.23</ecNumber>
    </recommendedName>
</protein>
<dbReference type="EC" id="4.2.2.23" evidence="4"/>
<dbReference type="InterPro" id="IPR029413">
    <property type="entry name" value="RG-lyase_II"/>
</dbReference>
<dbReference type="EMBL" id="JAHCVI010000005">
    <property type="protein sequence ID" value="KAG7284706.1"/>
    <property type="molecule type" value="Genomic_DNA"/>
</dbReference>
<feature type="signal peptide" evidence="11">
    <location>
        <begin position="1"/>
        <end position="33"/>
    </location>
</feature>
<dbReference type="CDD" id="cd10316">
    <property type="entry name" value="RGL4_M"/>
    <property type="match status" value="1"/>
</dbReference>
<evidence type="ECO:0000256" key="2">
    <source>
        <dbReference type="ARBA" id="ARBA00004613"/>
    </source>
</evidence>
<dbReference type="InterPro" id="IPR029411">
    <property type="entry name" value="RG-lyase_III"/>
</dbReference>
<dbReference type="Gene3D" id="2.60.40.1120">
    <property type="entry name" value="Carboxypeptidase-like, regulatory domain"/>
    <property type="match status" value="1"/>
</dbReference>
<dbReference type="InterPro" id="IPR014718">
    <property type="entry name" value="GH-type_carb-bd"/>
</dbReference>
<dbReference type="PANTHER" id="PTHR32018">
    <property type="entry name" value="RHAMNOGALACTURONATE LYASE FAMILY PROTEIN"/>
    <property type="match status" value="1"/>
</dbReference>
<dbReference type="AlphaFoldDB" id="A0AAD4EP59"/>
<reference evidence="14" key="1">
    <citation type="submission" date="2023-02" db="EMBL/GenBank/DDBJ databases">
        <authorList>
            <person name="Palmer J.M."/>
        </authorList>
    </citation>
    <scope>NUCLEOTIDE SEQUENCE</scope>
    <source>
        <strain evidence="14">FW57</strain>
    </source>
</reference>
<evidence type="ECO:0000256" key="5">
    <source>
        <dbReference type="ARBA" id="ARBA00022525"/>
    </source>
</evidence>
<feature type="chain" id="PRO_5042086288" description="rhamnogalacturonan endolyase" evidence="11">
    <location>
        <begin position="34"/>
        <end position="700"/>
    </location>
</feature>
<accession>A0AAD4EP59</accession>
<dbReference type="InterPro" id="IPR051850">
    <property type="entry name" value="Polysacch_Lyase_4"/>
</dbReference>
<dbReference type="GO" id="GO:0005576">
    <property type="term" value="C:extracellular region"/>
    <property type="evidence" value="ECO:0007669"/>
    <property type="project" value="UniProtKB-SubCell"/>
</dbReference>
<evidence type="ECO:0000256" key="9">
    <source>
        <dbReference type="ARBA" id="ARBA00023277"/>
    </source>
</evidence>
<feature type="domain" description="Rhamnogalacturonan lyase" evidence="13">
    <location>
        <begin position="387"/>
        <end position="464"/>
    </location>
</feature>
<proteinExistence type="inferred from homology"/>
<evidence type="ECO:0000313" key="14">
    <source>
        <dbReference type="EMBL" id="KAG7284706.1"/>
    </source>
</evidence>
<organism evidence="14 15">
    <name type="scientific">Staphylotrichum longicolle</name>
    <dbReference type="NCBI Taxonomy" id="669026"/>
    <lineage>
        <taxon>Eukaryota</taxon>
        <taxon>Fungi</taxon>
        <taxon>Dikarya</taxon>
        <taxon>Ascomycota</taxon>
        <taxon>Pezizomycotina</taxon>
        <taxon>Sordariomycetes</taxon>
        <taxon>Sordariomycetidae</taxon>
        <taxon>Sordariales</taxon>
        <taxon>Chaetomiaceae</taxon>
        <taxon>Staphylotrichum</taxon>
    </lineage>
</organism>
<dbReference type="PANTHER" id="PTHR32018:SF9">
    <property type="entry name" value="RHAMNOGALACTURONATE LYASE B"/>
    <property type="match status" value="1"/>
</dbReference>
<sequence length="700" mass="77518">MLLDLIQGTVFAMRLKPVLGSLLVLSSSPLVSALLTANETSQYVKIANDRLAFSVNKSVGAIDFLTLDGQDLLGSRSSTAVTPGGATGNGRSGIGPYLDCYCTPKGSYTPGSIDATYTVFQGVDASQVRYGGVVMSEVYPPTGQVLEQYWFLRDGETGLHTFSRIAYHNSTTPFLRNLQEFRTLFRPNTKIWTHLITNDQLAAPLPVPNPAAGSSANSTTVQDATWYLGNRTGDPYVEQFSDYFTKYTFATVWRDHTVHGMFADGSDIDDGSTFGAWLVMNTKDTYFGGPLHSDLVVDGIVYNYLVSNHHGDGTPNITDGFDRTFGPQYYHFNKGPAGGSWRELRDEAVKFASPSWNANFYDSVAQHVPNYVPTSGRGSWEAKIVLPKGAKNAVAVLAQDGVDFQDNVLDPAAYQYWADIESSNGKVRIDRIKAGTYRLTVYADGIFGDYIHDGIIVKAGKTTDSGRLVWSPESAGTELWRIGTPDKSGGEWRHGDMRDAQHPLHPPEYRIYFGAYDFIDDFPHGVNFHVGTSDEAKDFNYIHWSVFGGYANFLRPQQVEGHGEINNWTITFDLEEKQLRRTNLATFTIQLAGAKTASGNTDVFNATQAYNDLPFVVAVNGHELEPWIIPYYLLSSCGVRSGVVCYQVSHKFTFPTRYLATGKTRNEIILSLPYNATDYESALLPRSVYVQYDALRLEVK</sequence>
<dbReference type="InterPro" id="IPR013784">
    <property type="entry name" value="Carb-bd-like_fold"/>
</dbReference>
<dbReference type="Pfam" id="PF14683">
    <property type="entry name" value="CBM-like"/>
    <property type="match status" value="1"/>
</dbReference>
<evidence type="ECO:0000256" key="10">
    <source>
        <dbReference type="ARBA" id="ARBA00023326"/>
    </source>
</evidence>
<keyword evidence="6 11" id="KW-0732">Signal</keyword>
<feature type="domain" description="Rhamnogalacturonan lyase" evidence="12">
    <location>
        <begin position="478"/>
        <end position="697"/>
    </location>
</feature>
<dbReference type="Proteomes" id="UP001197093">
    <property type="component" value="Unassembled WGS sequence"/>
</dbReference>
<dbReference type="Gene3D" id="2.70.98.10">
    <property type="match status" value="1"/>
</dbReference>
<comment type="similarity">
    <text evidence="3">Belongs to the polysaccharide lyase 4 family.</text>
</comment>
<comment type="caution">
    <text evidence="14">The sequence shown here is derived from an EMBL/GenBank/DDBJ whole genome shotgun (WGS) entry which is preliminary data.</text>
</comment>
<evidence type="ECO:0000256" key="7">
    <source>
        <dbReference type="ARBA" id="ARBA00023180"/>
    </source>
</evidence>
<dbReference type="Pfam" id="PF14686">
    <property type="entry name" value="fn3_3"/>
    <property type="match status" value="1"/>
</dbReference>
<evidence type="ECO:0000256" key="3">
    <source>
        <dbReference type="ARBA" id="ARBA00010418"/>
    </source>
</evidence>
<keyword evidence="8" id="KW-0456">Lyase</keyword>
<evidence type="ECO:0000256" key="4">
    <source>
        <dbReference type="ARBA" id="ARBA00012437"/>
    </source>
</evidence>
<keyword evidence="5" id="KW-0964">Secreted</keyword>
<comment type="catalytic activity">
    <reaction evidence="1">
        <text>Endotype eliminative cleavage of L-alpha-rhamnopyranosyl-(1-&gt;4)-alpha-D-galactopyranosyluronic acid bonds of rhamnogalacturonan I domains in ramified hairy regions of pectin leaving L-rhamnopyranose at the reducing end and 4-deoxy-4,5-unsaturated D-galactopyranosyluronic acid at the non-reducing end.</text>
        <dbReference type="EC" id="4.2.2.23"/>
    </reaction>
</comment>
<comment type="subcellular location">
    <subcellularLocation>
        <location evidence="2">Secreted</location>
    </subcellularLocation>
</comment>
<dbReference type="SUPFAM" id="SSF49785">
    <property type="entry name" value="Galactose-binding domain-like"/>
    <property type="match status" value="1"/>
</dbReference>
<keyword evidence="9" id="KW-0119">Carbohydrate metabolism</keyword>
<dbReference type="CDD" id="cd10320">
    <property type="entry name" value="RGL4_N"/>
    <property type="match status" value="1"/>
</dbReference>
<keyword evidence="15" id="KW-1185">Reference proteome</keyword>
<dbReference type="InterPro" id="IPR008979">
    <property type="entry name" value="Galactose-bd-like_sf"/>
</dbReference>
<dbReference type="GO" id="GO:0102210">
    <property type="term" value="F:rhamnogalacturonan endolyase activity"/>
    <property type="evidence" value="ECO:0007669"/>
    <property type="project" value="UniProtKB-EC"/>
</dbReference>
<gene>
    <name evidence="14" type="ORF">NEMBOFW57_009315</name>
</gene>
<evidence type="ECO:0000256" key="6">
    <source>
        <dbReference type="ARBA" id="ARBA00022729"/>
    </source>
</evidence>